<evidence type="ECO:0000313" key="2">
    <source>
        <dbReference type="EMBL" id="OAV25131.1"/>
    </source>
</evidence>
<accession>A0AB36DMJ7</accession>
<evidence type="ECO:0000313" key="3">
    <source>
        <dbReference type="Proteomes" id="UP000078295"/>
    </source>
</evidence>
<organism evidence="2 3">
    <name type="scientific">Moraxella catarrhalis</name>
    <name type="common">Branhamella catarrhalis</name>
    <dbReference type="NCBI Taxonomy" id="480"/>
    <lineage>
        <taxon>Bacteria</taxon>
        <taxon>Pseudomonadati</taxon>
        <taxon>Pseudomonadota</taxon>
        <taxon>Gammaproteobacteria</taxon>
        <taxon>Moraxellales</taxon>
        <taxon>Moraxellaceae</taxon>
        <taxon>Moraxella</taxon>
    </lineage>
</organism>
<name>A0AB36DMJ7_MORCA</name>
<comment type="caution">
    <text evidence="2">The sequence shown here is derived from an EMBL/GenBank/DDBJ whole genome shotgun (WGS) entry which is preliminary data.</text>
</comment>
<dbReference type="EMBL" id="LXHQ01000031">
    <property type="protein sequence ID" value="OAV25131.1"/>
    <property type="molecule type" value="Genomic_DNA"/>
</dbReference>
<sequence>MYLIDNSEIDYTAYPYDKTIDMNITPMKRMYEMACKWVKIGYCKKSVDDWRHFFGLSDKYGKIAEFKRWVIEPAIKGVNKQGDFELTLEQQKLGKTITHLIVKIKDKRPNKAQIESKDKDPNIPSILHDLTDKELAIVRQKVADYIAHLESKGELVNDFHRKNIEQKAIADRWGLDKHYEQLQKAENERLARKEQAEREKQAKLAEQAEKQRQEAKNAEFIAYFERLPQDEQTRIIDEVQKLINPVMQSIFDKDMVSNTAYKNPMIRHYFRQVMGV</sequence>
<dbReference type="InterPro" id="IPR036388">
    <property type="entry name" value="WH-like_DNA-bd_sf"/>
</dbReference>
<dbReference type="AlphaFoldDB" id="A0AB36DMJ7"/>
<dbReference type="InterPro" id="IPR036390">
    <property type="entry name" value="WH_DNA-bd_sf"/>
</dbReference>
<feature type="region of interest" description="Disordered" evidence="1">
    <location>
        <begin position="192"/>
        <end position="211"/>
    </location>
</feature>
<dbReference type="Pfam" id="PF21205">
    <property type="entry name" value="Rep3_C"/>
    <property type="match status" value="1"/>
</dbReference>
<dbReference type="Gene3D" id="1.10.10.10">
    <property type="entry name" value="Winged helix-like DNA-binding domain superfamily/Winged helix DNA-binding domain"/>
    <property type="match status" value="1"/>
</dbReference>
<evidence type="ECO:0000256" key="1">
    <source>
        <dbReference type="SAM" id="MobiDB-lite"/>
    </source>
</evidence>
<evidence type="ECO:0008006" key="4">
    <source>
        <dbReference type="Google" id="ProtNLM"/>
    </source>
</evidence>
<dbReference type="SUPFAM" id="SSF46785">
    <property type="entry name" value="Winged helix' DNA-binding domain"/>
    <property type="match status" value="1"/>
</dbReference>
<reference evidence="2 3" key="1">
    <citation type="journal article" date="2016" name="Genome Biol. Evol.">
        <title>Comparative Genomic Analyses of the Moraxella catarrhalis Serosensitive and Seroresistant Lineages Demonstrate Their Independent Evolution.</title>
        <authorList>
            <person name="Earl J.P."/>
            <person name="de Vries S.P."/>
            <person name="Ahmed A."/>
            <person name="Powell E."/>
            <person name="Schultz M.P."/>
            <person name="Hermans P.W."/>
            <person name="Hill D.J."/>
            <person name="Zhou Z."/>
            <person name="Constantinidou C.I."/>
            <person name="Hu F.Z."/>
            <person name="Bootsma H.J."/>
            <person name="Ehrlich G.D."/>
        </authorList>
    </citation>
    <scope>NUCLEOTIDE SEQUENCE [LARGE SCALE GENOMIC DNA]</scope>
    <source>
        <strain evidence="2 3">F23</strain>
    </source>
</reference>
<dbReference type="Proteomes" id="UP000078295">
    <property type="component" value="Unassembled WGS sequence"/>
</dbReference>
<proteinExistence type="predicted"/>
<protein>
    <recommendedName>
        <fullName evidence="4">RepB family plasmid replication initiator protein</fullName>
    </recommendedName>
</protein>
<gene>
    <name evidence="2" type="ORF">AO370_1208</name>
</gene>